<organism evidence="4 5">
    <name type="scientific">Sporisorium graminicola</name>
    <dbReference type="NCBI Taxonomy" id="280036"/>
    <lineage>
        <taxon>Eukaryota</taxon>
        <taxon>Fungi</taxon>
        <taxon>Dikarya</taxon>
        <taxon>Basidiomycota</taxon>
        <taxon>Ustilaginomycotina</taxon>
        <taxon>Ustilaginomycetes</taxon>
        <taxon>Ustilaginales</taxon>
        <taxon>Ustilaginaceae</taxon>
        <taxon>Sporisorium</taxon>
    </lineage>
</organism>
<feature type="compositionally biased region" description="Basic and acidic residues" evidence="3">
    <location>
        <begin position="202"/>
        <end position="224"/>
    </location>
</feature>
<dbReference type="PANTHER" id="PTHR10653:SF0">
    <property type="entry name" value="F-ACTIN-CAPPING PROTEIN SUBUNIT ALPHA"/>
    <property type="match status" value="1"/>
</dbReference>
<protein>
    <recommendedName>
        <fullName evidence="6">F-actin-capping protein subunit alpha</fullName>
    </recommendedName>
</protein>
<reference evidence="4 5" key="1">
    <citation type="submission" date="2019-05" db="EMBL/GenBank/DDBJ databases">
        <title>Sporisorium graminicola CBS 10092 draft sequencing and annotation.</title>
        <authorList>
            <person name="Solano-Gonzalez S."/>
            <person name="Caddick M.X."/>
            <person name="Darby A."/>
        </authorList>
    </citation>
    <scope>NUCLEOTIDE SEQUENCE [LARGE SCALE GENOMIC DNA]</scope>
    <source>
        <strain evidence="4 5">CBS 10092</strain>
    </source>
</reference>
<keyword evidence="1" id="KW-0117">Actin capping</keyword>
<dbReference type="InterPro" id="IPR037282">
    <property type="entry name" value="CapZ_alpha/beta"/>
</dbReference>
<comment type="caution">
    <text evidence="4">The sequence shown here is derived from an EMBL/GenBank/DDBJ whole genome shotgun (WGS) entry which is preliminary data.</text>
</comment>
<dbReference type="InterPro" id="IPR002189">
    <property type="entry name" value="CapZ_alpha"/>
</dbReference>
<dbReference type="AlphaFoldDB" id="A0A4U7L0C9"/>
<evidence type="ECO:0000256" key="3">
    <source>
        <dbReference type="SAM" id="MobiDB-lite"/>
    </source>
</evidence>
<dbReference type="GO" id="GO:0030036">
    <property type="term" value="P:actin cytoskeleton organization"/>
    <property type="evidence" value="ECO:0007669"/>
    <property type="project" value="TreeGrafter"/>
</dbReference>
<dbReference type="InterPro" id="IPR042276">
    <property type="entry name" value="CapZ_alpha/beta_2"/>
</dbReference>
<dbReference type="Gene3D" id="3.30.1140.60">
    <property type="entry name" value="F-actin capping protein, alpha subunit"/>
    <property type="match status" value="1"/>
</dbReference>
<keyword evidence="5" id="KW-1185">Reference proteome</keyword>
<dbReference type="GO" id="GO:0008290">
    <property type="term" value="C:F-actin capping protein complex"/>
    <property type="evidence" value="ECO:0007669"/>
    <property type="project" value="InterPro"/>
</dbReference>
<dbReference type="SUPFAM" id="SSF90096">
    <property type="entry name" value="Subunits of heterodimeric actin filament capping protein Capz"/>
    <property type="match status" value="1"/>
</dbReference>
<dbReference type="Gene3D" id="3.90.1150.210">
    <property type="entry name" value="F-actin capping protein, beta subunit"/>
    <property type="match status" value="1"/>
</dbReference>
<dbReference type="GeneID" id="40723547"/>
<evidence type="ECO:0000256" key="1">
    <source>
        <dbReference type="ARBA" id="ARBA00022467"/>
    </source>
</evidence>
<name>A0A4U7L0C9_9BASI</name>
<evidence type="ECO:0008006" key="6">
    <source>
        <dbReference type="Google" id="ProtNLM"/>
    </source>
</evidence>
<dbReference type="Pfam" id="PF01267">
    <property type="entry name" value="F-actin_cap_A"/>
    <property type="match status" value="1"/>
</dbReference>
<feature type="compositionally biased region" description="Low complexity" evidence="3">
    <location>
        <begin position="226"/>
        <end position="246"/>
    </location>
</feature>
<dbReference type="RefSeq" id="XP_029742639.1">
    <property type="nucleotide sequence ID" value="XM_029881253.1"/>
</dbReference>
<evidence type="ECO:0000313" key="5">
    <source>
        <dbReference type="Proteomes" id="UP000306050"/>
    </source>
</evidence>
<dbReference type="PRINTS" id="PR00191">
    <property type="entry name" value="FACTINCAPA"/>
</dbReference>
<evidence type="ECO:0000256" key="2">
    <source>
        <dbReference type="ARBA" id="ARBA00023203"/>
    </source>
</evidence>
<feature type="region of interest" description="Disordered" evidence="3">
    <location>
        <begin position="182"/>
        <end position="246"/>
    </location>
</feature>
<proteinExistence type="predicted"/>
<evidence type="ECO:0000313" key="4">
    <source>
        <dbReference type="EMBL" id="TKY90654.1"/>
    </source>
</evidence>
<dbReference type="PANTHER" id="PTHR10653">
    <property type="entry name" value="F-ACTIN-CAPPING PROTEIN SUBUNIT ALPHA"/>
    <property type="match status" value="1"/>
</dbReference>
<dbReference type="InterPro" id="IPR042489">
    <property type="entry name" value="CapZ_alpha_1"/>
</dbReference>
<dbReference type="GO" id="GO:0051015">
    <property type="term" value="F:actin filament binding"/>
    <property type="evidence" value="ECO:0007669"/>
    <property type="project" value="TreeGrafter"/>
</dbReference>
<dbReference type="GO" id="GO:0030479">
    <property type="term" value="C:actin cortical patch"/>
    <property type="evidence" value="ECO:0007669"/>
    <property type="project" value="TreeGrafter"/>
</dbReference>
<dbReference type="GO" id="GO:0051016">
    <property type="term" value="P:barbed-end actin filament capping"/>
    <property type="evidence" value="ECO:0007669"/>
    <property type="project" value="InterPro"/>
</dbReference>
<dbReference type="OrthoDB" id="340550at2759"/>
<dbReference type="KEGG" id="sgra:EX895_000652"/>
<dbReference type="EMBL" id="SRRM01000002">
    <property type="protein sequence ID" value="TKY90654.1"/>
    <property type="molecule type" value="Genomic_DNA"/>
</dbReference>
<dbReference type="Proteomes" id="UP000306050">
    <property type="component" value="Chromosome SGRAM_1"/>
</dbReference>
<keyword evidence="2" id="KW-0009">Actin-binding</keyword>
<accession>A0A4U7L0C9</accession>
<sequence>MSTSNSTRLNHALSLLVQSPPGQTSQVYHDLRGILFDAESNASDKIDDSTLQSAAAIALEEYNTQQLVTATLPSAADAPVIICQAGQIADASSSPGVKRYLHSKLNKTFLFDHVKRTVSDVQDAPAVHAEVEKTRAALQQALEVYVKDRYPDGVSSVFAVSSVPFKDEEELKEAVAKAAVEDAKSPAENTTAVVDAEGDEAADAKDDAADEAKADANEEVRDDPVDAVATTEAVSSSTPAAETETAPPKTTFTIHHVGNRFNLSNFWSGRWRASYTLDPLSSPPTLSSTVSVQVHYFENGNVQLNAAKPRTFHLSSSGEDAEKLAKEVVGVIAAHEDGWQQALESSYDELAERAFKALRRQLPLTRQKVDWDKVLNYKLGDELAR</sequence>
<gene>
    <name evidence="4" type="ORF">EX895_000652</name>
</gene>